<evidence type="ECO:0000256" key="13">
    <source>
        <dbReference type="ARBA" id="ARBA00047882"/>
    </source>
</evidence>
<dbReference type="PANTHER" id="PTHR42803:SF1">
    <property type="entry name" value="BROAD-SPECIFICITY LINEAR ACYL-COA DEHYDROGENASE FADE5"/>
    <property type="match status" value="1"/>
</dbReference>
<dbReference type="InterPro" id="IPR025878">
    <property type="entry name" value="Acyl-CoA_dh-like_C_dom"/>
</dbReference>
<evidence type="ECO:0000256" key="3">
    <source>
        <dbReference type="ARBA" id="ARBA00009347"/>
    </source>
</evidence>
<evidence type="ECO:0000256" key="8">
    <source>
        <dbReference type="ARBA" id="ARBA00022630"/>
    </source>
</evidence>
<dbReference type="InterPro" id="IPR006091">
    <property type="entry name" value="Acyl-CoA_Oxase/DH_mid-dom"/>
</dbReference>
<keyword evidence="8 27" id="KW-0285">Flavoprotein</keyword>
<evidence type="ECO:0000259" key="28">
    <source>
        <dbReference type="Pfam" id="PF00441"/>
    </source>
</evidence>
<comment type="pathway">
    <text evidence="2">Lipid metabolism; fatty acid metabolism.</text>
</comment>
<keyword evidence="10" id="KW-0276">Fatty acid metabolism</keyword>
<evidence type="ECO:0000256" key="25">
    <source>
        <dbReference type="ARBA" id="ARBA00077090"/>
    </source>
</evidence>
<comment type="catalytic activity">
    <reaction evidence="19">
        <text>decanoyl-CoA + oxidized [electron-transfer flavoprotein] + H(+) = (2E)-decenoyl-CoA + reduced [electron-transfer flavoprotein]</text>
        <dbReference type="Rhea" id="RHEA:48176"/>
        <dbReference type="Rhea" id="RHEA-COMP:10685"/>
        <dbReference type="Rhea" id="RHEA-COMP:10686"/>
        <dbReference type="ChEBI" id="CHEBI:15378"/>
        <dbReference type="ChEBI" id="CHEBI:57692"/>
        <dbReference type="ChEBI" id="CHEBI:58307"/>
        <dbReference type="ChEBI" id="CHEBI:61406"/>
        <dbReference type="ChEBI" id="CHEBI:61430"/>
    </reaction>
</comment>
<dbReference type="InterPro" id="IPR036250">
    <property type="entry name" value="AcylCo_DH-like_C"/>
</dbReference>
<evidence type="ECO:0000256" key="14">
    <source>
        <dbReference type="ARBA" id="ARBA00048375"/>
    </source>
</evidence>
<evidence type="ECO:0000259" key="29">
    <source>
        <dbReference type="Pfam" id="PF02770"/>
    </source>
</evidence>
<dbReference type="Gene3D" id="2.40.110.20">
    <property type="match status" value="1"/>
</dbReference>
<name>A0A3L8P023_9ACTN</name>
<evidence type="ECO:0000256" key="23">
    <source>
        <dbReference type="ARBA" id="ARBA00069359"/>
    </source>
</evidence>
<evidence type="ECO:0000256" key="20">
    <source>
        <dbReference type="ARBA" id="ARBA00050877"/>
    </source>
</evidence>
<dbReference type="Pfam" id="PF00441">
    <property type="entry name" value="Acyl-CoA_dh_1"/>
    <property type="match status" value="1"/>
</dbReference>
<sequence>MSHYRSNVRDIEFNLFEVLKRDEVLGTGPFADVDAETARTILGEVDRLAREDLAASFEDADRHPPVFDPDSHTAPIPESFKKSYQAWMDAEYWRLGTMEELGGTPAPNSLNWAIGELVLGANPAIWMYGAGPMFAGVVHRNGNERDQQIAQLIVDKAWITTMVLTEPDAGSDVGAGRTKATPNADGTWNISGVKRFITSAESDLSENVVHLVLARPSGVEGAGGPGTKGLSLFIVPKYHFDLETGELGERNGAYVTNVEHKMGIKVSNTCEVTFGDPGVGGGEPAVGYLLGEVHDGIAQMFQVIENARMMVGTKAIATLSAGYLAALEYAKERVQGADLTQAADKTAPRVTITHHPDVRRSLMTQKSFAEAMRSLVLYTASWQDRVRIAEHEGREDDLAMKVNDLLLPIVKGYGSERSWVLLGTESLQTLGGSGFLTDYPIEQYVRDAKIDTLYEGTTAIQGQDLFFRKIVKDQGQALGHVAGEIKAWIESGAGNGRLKVERELLATALGDAEAMVGLMITDLMSADPSAESGDLRNVYKVGLNTTRLLMALGDVVCAWLLLRGAQVSLDALGGDLPKDEQAFYEGKVAAAQFFARTNLPRLSSERAIAEGIDLSLMDLDESSF</sequence>
<gene>
    <name evidence="31" type="ORF">D9V37_17510</name>
</gene>
<evidence type="ECO:0000256" key="7">
    <source>
        <dbReference type="ARBA" id="ARBA00012046"/>
    </source>
</evidence>
<dbReference type="InterPro" id="IPR009100">
    <property type="entry name" value="AcylCoA_DH/oxidase_NM_dom_sf"/>
</dbReference>
<accession>A0A3L8P023</accession>
<dbReference type="Proteomes" id="UP000281708">
    <property type="component" value="Unassembled WGS sequence"/>
</dbReference>
<dbReference type="EMBL" id="RDBE01000010">
    <property type="protein sequence ID" value="RLV47909.1"/>
    <property type="molecule type" value="Genomic_DNA"/>
</dbReference>
<feature type="domain" description="Acyl-CoA oxidase/dehydrogenase middle" evidence="29">
    <location>
        <begin position="162"/>
        <end position="275"/>
    </location>
</feature>
<evidence type="ECO:0000256" key="5">
    <source>
        <dbReference type="ARBA" id="ARBA00012033"/>
    </source>
</evidence>
<evidence type="ECO:0000256" key="19">
    <source>
        <dbReference type="ARBA" id="ARBA00050703"/>
    </source>
</evidence>
<evidence type="ECO:0000259" key="30">
    <source>
        <dbReference type="Pfam" id="PF12806"/>
    </source>
</evidence>
<dbReference type="SUPFAM" id="SSF56645">
    <property type="entry name" value="Acyl-CoA dehydrogenase NM domain-like"/>
    <property type="match status" value="1"/>
</dbReference>
<evidence type="ECO:0000256" key="18">
    <source>
        <dbReference type="ARBA" id="ARBA00050695"/>
    </source>
</evidence>
<evidence type="ECO:0000256" key="24">
    <source>
        <dbReference type="ARBA" id="ARBA00075470"/>
    </source>
</evidence>
<dbReference type="Pfam" id="PF02770">
    <property type="entry name" value="Acyl-CoA_dh_M"/>
    <property type="match status" value="1"/>
</dbReference>
<dbReference type="FunFam" id="1.20.140.10:FF:000016">
    <property type="entry name" value="Acyl-CoA dehydrogenase FadE5"/>
    <property type="match status" value="1"/>
</dbReference>
<comment type="catalytic activity">
    <reaction evidence="15">
        <text>a long-chain 2,3-saturated fatty acyl-CoA + oxidized [electron-transfer flavoprotein] + H(+) = a long-chain (2E)-enoyl-CoA + reduced [electron-transfer flavoprotein]</text>
        <dbReference type="Rhea" id="RHEA:17721"/>
        <dbReference type="Rhea" id="RHEA-COMP:10685"/>
        <dbReference type="Rhea" id="RHEA-COMP:10686"/>
        <dbReference type="ChEBI" id="CHEBI:15378"/>
        <dbReference type="ChEBI" id="CHEBI:57692"/>
        <dbReference type="ChEBI" id="CHEBI:58307"/>
        <dbReference type="ChEBI" id="CHEBI:83721"/>
        <dbReference type="ChEBI" id="CHEBI:83727"/>
        <dbReference type="EC" id="1.3.8.8"/>
    </reaction>
</comment>
<keyword evidence="9 27" id="KW-0274">FAD</keyword>
<reference evidence="31 32" key="1">
    <citation type="submission" date="2018-10" db="EMBL/GenBank/DDBJ databases">
        <title>Marmoricola sp. 4Q3S-7 whole genome shotgun sequence.</title>
        <authorList>
            <person name="Li F."/>
        </authorList>
    </citation>
    <scope>NUCLEOTIDE SEQUENCE [LARGE SCALE GENOMIC DNA]</scope>
    <source>
        <strain evidence="31 32">4Q3S-7</strain>
    </source>
</reference>
<feature type="domain" description="Acetyl-CoA dehydrogenase-like C-terminal" evidence="30">
    <location>
        <begin position="482"/>
        <end position="620"/>
    </location>
</feature>
<dbReference type="GO" id="GO:0004466">
    <property type="term" value="F:long-chain fatty acyl-CoA dehydrogenase activity"/>
    <property type="evidence" value="ECO:0007669"/>
    <property type="project" value="UniProtKB-EC"/>
</dbReference>
<comment type="catalytic activity">
    <reaction evidence="13">
        <text>a medium-chain 2,3-saturated fatty acyl-CoA + oxidized [electron-transfer flavoprotein] + H(+) = a medium-chain (2E)-enoyl-CoA + reduced [electron-transfer flavoprotein]</text>
        <dbReference type="Rhea" id="RHEA:14477"/>
        <dbReference type="Rhea" id="RHEA-COMP:10685"/>
        <dbReference type="Rhea" id="RHEA-COMP:10686"/>
        <dbReference type="ChEBI" id="CHEBI:15378"/>
        <dbReference type="ChEBI" id="CHEBI:57692"/>
        <dbReference type="ChEBI" id="CHEBI:58307"/>
        <dbReference type="ChEBI" id="CHEBI:83723"/>
        <dbReference type="ChEBI" id="CHEBI:83726"/>
        <dbReference type="EC" id="1.3.8.7"/>
    </reaction>
</comment>
<organism evidence="31 32">
    <name type="scientific">Nocardioides mangrovicus</name>
    <dbReference type="NCBI Taxonomy" id="2478913"/>
    <lineage>
        <taxon>Bacteria</taxon>
        <taxon>Bacillati</taxon>
        <taxon>Actinomycetota</taxon>
        <taxon>Actinomycetes</taxon>
        <taxon>Propionibacteriales</taxon>
        <taxon>Nocardioidaceae</taxon>
        <taxon>Nocardioides</taxon>
    </lineage>
</organism>
<evidence type="ECO:0000256" key="16">
    <source>
        <dbReference type="ARBA" id="ARBA00050315"/>
    </source>
</evidence>
<evidence type="ECO:0000256" key="2">
    <source>
        <dbReference type="ARBA" id="ARBA00004872"/>
    </source>
</evidence>
<evidence type="ECO:0000256" key="1">
    <source>
        <dbReference type="ARBA" id="ARBA00001974"/>
    </source>
</evidence>
<dbReference type="FunFam" id="2.40.110.20:FF:000001">
    <property type="entry name" value="Acyl-CoA dehydrogenase AidB"/>
    <property type="match status" value="1"/>
</dbReference>
<evidence type="ECO:0000256" key="9">
    <source>
        <dbReference type="ARBA" id="ARBA00022827"/>
    </source>
</evidence>
<comment type="caution">
    <text evidence="31">The sequence shown here is derived from an EMBL/GenBank/DDBJ whole genome shotgun (WGS) entry which is preliminary data.</text>
</comment>
<evidence type="ECO:0000256" key="27">
    <source>
        <dbReference type="RuleBase" id="RU362125"/>
    </source>
</evidence>
<comment type="function">
    <text evidence="22">Acyl-CoA dehydrogenase that exhibits broad specificity for linear acyl-CoA substrates, with a preference for long-chain substrates.</text>
</comment>
<dbReference type="GO" id="GO:0006631">
    <property type="term" value="P:fatty acid metabolic process"/>
    <property type="evidence" value="ECO:0007669"/>
    <property type="project" value="UniProtKB-KW"/>
</dbReference>
<dbReference type="PANTHER" id="PTHR42803">
    <property type="entry name" value="ACYL-COA DEHYDROGENASE"/>
    <property type="match status" value="1"/>
</dbReference>
<comment type="catalytic activity">
    <reaction evidence="21">
        <text>oxidized [electron-transfer flavoprotein] + hexadecanoyl-CoA + H(+) = (2E)-hexadecenoyl-CoA + reduced [electron-transfer flavoprotein]</text>
        <dbReference type="Rhea" id="RHEA:43448"/>
        <dbReference type="Rhea" id="RHEA-COMP:10685"/>
        <dbReference type="Rhea" id="RHEA-COMP:10686"/>
        <dbReference type="ChEBI" id="CHEBI:15378"/>
        <dbReference type="ChEBI" id="CHEBI:57379"/>
        <dbReference type="ChEBI" id="CHEBI:57692"/>
        <dbReference type="ChEBI" id="CHEBI:58307"/>
        <dbReference type="ChEBI" id="CHEBI:61526"/>
    </reaction>
</comment>
<dbReference type="RefSeq" id="WP_121807415.1">
    <property type="nucleotide sequence ID" value="NZ_RDBE01000010.1"/>
</dbReference>
<dbReference type="GO" id="GO:0016937">
    <property type="term" value="F:short-chain fatty acyl-CoA dehydrogenase activity"/>
    <property type="evidence" value="ECO:0007669"/>
    <property type="project" value="UniProtKB-EC"/>
</dbReference>
<evidence type="ECO:0000313" key="31">
    <source>
        <dbReference type="EMBL" id="RLV47909.1"/>
    </source>
</evidence>
<comment type="similarity">
    <text evidence="3 27">Belongs to the acyl-CoA dehydrogenase family.</text>
</comment>
<dbReference type="EC" id="1.3.8.7" evidence="5"/>
<dbReference type="InterPro" id="IPR052166">
    <property type="entry name" value="Diverse_Acyl-CoA_DH"/>
</dbReference>
<comment type="catalytic activity">
    <reaction evidence="20">
        <text>octadecanoyl-CoA + oxidized [electron-transfer flavoprotein] + H(+) = (2E)-octadecenoyl-CoA + reduced [electron-transfer flavoprotein]</text>
        <dbReference type="Rhea" id="RHEA:47240"/>
        <dbReference type="Rhea" id="RHEA-COMP:10685"/>
        <dbReference type="Rhea" id="RHEA-COMP:10686"/>
        <dbReference type="ChEBI" id="CHEBI:15378"/>
        <dbReference type="ChEBI" id="CHEBI:57394"/>
        <dbReference type="ChEBI" id="CHEBI:57692"/>
        <dbReference type="ChEBI" id="CHEBI:58307"/>
        <dbReference type="ChEBI" id="CHEBI:71412"/>
    </reaction>
</comment>
<keyword evidence="32" id="KW-1185">Reference proteome</keyword>
<comment type="catalytic activity">
    <reaction evidence="14">
        <text>hexanoyl-CoA + oxidized [electron-transfer flavoprotein] + H(+) = (2E)-hexenoyl-CoA + reduced [electron-transfer flavoprotein]</text>
        <dbReference type="Rhea" id="RHEA:43464"/>
        <dbReference type="Rhea" id="RHEA-COMP:10685"/>
        <dbReference type="Rhea" id="RHEA-COMP:10686"/>
        <dbReference type="ChEBI" id="CHEBI:15378"/>
        <dbReference type="ChEBI" id="CHEBI:57692"/>
        <dbReference type="ChEBI" id="CHEBI:58307"/>
        <dbReference type="ChEBI" id="CHEBI:62077"/>
        <dbReference type="ChEBI" id="CHEBI:62620"/>
    </reaction>
</comment>
<dbReference type="AlphaFoldDB" id="A0A3L8P023"/>
<dbReference type="InterPro" id="IPR009075">
    <property type="entry name" value="AcylCo_DH/oxidase_C"/>
</dbReference>
<dbReference type="GO" id="GO:0005886">
    <property type="term" value="C:plasma membrane"/>
    <property type="evidence" value="ECO:0007669"/>
    <property type="project" value="TreeGrafter"/>
</dbReference>
<dbReference type="Gene3D" id="1.20.140.10">
    <property type="entry name" value="Butyryl-CoA Dehydrogenase, subunit A, domain 3"/>
    <property type="match status" value="1"/>
</dbReference>
<feature type="domain" description="Acyl-CoA dehydrogenase/oxidase C-terminal" evidence="28">
    <location>
        <begin position="295"/>
        <end position="462"/>
    </location>
</feature>
<evidence type="ECO:0000256" key="26">
    <source>
        <dbReference type="ARBA" id="ARBA00077336"/>
    </source>
</evidence>
<comment type="catalytic activity">
    <reaction evidence="18">
        <text>butanoyl-CoA + oxidized [electron-transfer flavoprotein] + H(+) = (2E)-butenoyl-CoA + reduced [electron-transfer flavoprotein]</text>
        <dbReference type="Rhea" id="RHEA:24004"/>
        <dbReference type="Rhea" id="RHEA-COMP:10685"/>
        <dbReference type="Rhea" id="RHEA-COMP:10686"/>
        <dbReference type="ChEBI" id="CHEBI:15378"/>
        <dbReference type="ChEBI" id="CHEBI:57332"/>
        <dbReference type="ChEBI" id="CHEBI:57371"/>
        <dbReference type="ChEBI" id="CHEBI:57692"/>
        <dbReference type="ChEBI" id="CHEBI:58307"/>
    </reaction>
</comment>
<dbReference type="OrthoDB" id="142556at2"/>
<evidence type="ECO:0000256" key="22">
    <source>
        <dbReference type="ARBA" id="ARBA00054301"/>
    </source>
</evidence>
<keyword evidence="12" id="KW-0443">Lipid metabolism</keyword>
<evidence type="ECO:0000256" key="15">
    <source>
        <dbReference type="ARBA" id="ARBA00049247"/>
    </source>
</evidence>
<evidence type="ECO:0000256" key="17">
    <source>
        <dbReference type="ARBA" id="ARBA00050336"/>
    </source>
</evidence>
<protein>
    <recommendedName>
        <fullName evidence="23">Broad-specificity linear acyl-CoA dehydrogenase FadE5</fullName>
        <ecNumber evidence="7">1.3.8.1</ecNumber>
        <ecNumber evidence="5">1.3.8.7</ecNumber>
        <ecNumber evidence="6">1.3.8.8</ecNumber>
    </recommendedName>
    <alternativeName>
        <fullName evidence="25">Long-chain-acyl-CoA dehydrogenase</fullName>
    </alternativeName>
    <alternativeName>
        <fullName evidence="26">Medium-chain-acyl-CoA dehydrogenase</fullName>
    </alternativeName>
    <alternativeName>
        <fullName evidence="24">Short-chain-acyl-CoA dehydrogenase</fullName>
    </alternativeName>
</protein>
<evidence type="ECO:0000256" key="4">
    <source>
        <dbReference type="ARBA" id="ARBA00011738"/>
    </source>
</evidence>
<comment type="subunit">
    <text evidence="4">Homodimer.</text>
</comment>
<keyword evidence="11 27" id="KW-0560">Oxidoreductase</keyword>
<dbReference type="SUPFAM" id="SSF47203">
    <property type="entry name" value="Acyl-CoA dehydrogenase C-terminal domain-like"/>
    <property type="match status" value="1"/>
</dbReference>
<dbReference type="EC" id="1.3.8.8" evidence="6"/>
<evidence type="ECO:0000256" key="6">
    <source>
        <dbReference type="ARBA" id="ARBA00012040"/>
    </source>
</evidence>
<evidence type="ECO:0000256" key="11">
    <source>
        <dbReference type="ARBA" id="ARBA00023002"/>
    </source>
</evidence>
<dbReference type="Pfam" id="PF12806">
    <property type="entry name" value="Acyl-CoA_dh_C"/>
    <property type="match status" value="1"/>
</dbReference>
<evidence type="ECO:0000256" key="12">
    <source>
        <dbReference type="ARBA" id="ARBA00023098"/>
    </source>
</evidence>
<dbReference type="GO" id="GO:0070991">
    <property type="term" value="F:medium-chain fatty acyl-CoA dehydrogenase activity"/>
    <property type="evidence" value="ECO:0007669"/>
    <property type="project" value="UniProtKB-EC"/>
</dbReference>
<evidence type="ECO:0000256" key="21">
    <source>
        <dbReference type="ARBA" id="ARBA00052387"/>
    </source>
</evidence>
<comment type="catalytic activity">
    <reaction evidence="17">
        <text>dodecanoyl-CoA + oxidized [electron-transfer flavoprotein] + H(+) = (2E)-dodecenoyl-CoA + reduced [electron-transfer flavoprotein]</text>
        <dbReference type="Rhea" id="RHEA:47296"/>
        <dbReference type="Rhea" id="RHEA-COMP:10685"/>
        <dbReference type="Rhea" id="RHEA-COMP:10686"/>
        <dbReference type="ChEBI" id="CHEBI:15378"/>
        <dbReference type="ChEBI" id="CHEBI:57330"/>
        <dbReference type="ChEBI" id="CHEBI:57375"/>
        <dbReference type="ChEBI" id="CHEBI:57692"/>
        <dbReference type="ChEBI" id="CHEBI:58307"/>
    </reaction>
</comment>
<evidence type="ECO:0000256" key="10">
    <source>
        <dbReference type="ARBA" id="ARBA00022832"/>
    </source>
</evidence>
<dbReference type="EC" id="1.3.8.1" evidence="7"/>
<comment type="cofactor">
    <cofactor evidence="1 27">
        <name>FAD</name>
        <dbReference type="ChEBI" id="CHEBI:57692"/>
    </cofactor>
</comment>
<proteinExistence type="inferred from homology"/>
<comment type="catalytic activity">
    <reaction evidence="16">
        <text>a short-chain 2,3-saturated fatty acyl-CoA + oxidized [electron-transfer flavoprotein] + H(+) = a short-chain (2E)-enoyl-CoA + reduced [electron-transfer flavoprotein]</text>
        <dbReference type="Rhea" id="RHEA:47196"/>
        <dbReference type="Rhea" id="RHEA-COMP:10685"/>
        <dbReference type="Rhea" id="RHEA-COMP:10686"/>
        <dbReference type="ChEBI" id="CHEBI:15378"/>
        <dbReference type="ChEBI" id="CHEBI:57692"/>
        <dbReference type="ChEBI" id="CHEBI:58307"/>
        <dbReference type="ChEBI" id="CHEBI:87487"/>
        <dbReference type="ChEBI" id="CHEBI:87488"/>
        <dbReference type="EC" id="1.3.8.1"/>
    </reaction>
</comment>
<evidence type="ECO:0000313" key="32">
    <source>
        <dbReference type="Proteomes" id="UP000281708"/>
    </source>
</evidence>